<name>A0ABQ8EHX1_BRANA</name>
<dbReference type="InterPro" id="IPR000953">
    <property type="entry name" value="Chromo/chromo_shadow_dom"/>
</dbReference>
<dbReference type="SMART" id="SM01146">
    <property type="entry name" value="DUF1086"/>
    <property type="match status" value="2"/>
</dbReference>
<dbReference type="Gene3D" id="3.40.50.300">
    <property type="entry name" value="P-loop containing nucleotide triphosphate hydrolases"/>
    <property type="match status" value="1"/>
</dbReference>
<feature type="domain" description="Helicase ATP-binding" evidence="9">
    <location>
        <begin position="233"/>
        <end position="392"/>
    </location>
</feature>
<evidence type="ECO:0000259" key="10">
    <source>
        <dbReference type="PROSITE" id="PS51194"/>
    </source>
</evidence>
<feature type="domain" description="Helicase C-terminal" evidence="10">
    <location>
        <begin position="1681"/>
        <end position="1840"/>
    </location>
</feature>
<dbReference type="Pfam" id="PF06461">
    <property type="entry name" value="CHDII_SANT-like"/>
    <property type="match status" value="2"/>
</dbReference>
<dbReference type="SMART" id="SM00487">
    <property type="entry name" value="DEXDc"/>
    <property type="match status" value="2"/>
</dbReference>
<accession>A0ABQ8EHX1</accession>
<feature type="domain" description="Helicase ATP-binding" evidence="9">
    <location>
        <begin position="1375"/>
        <end position="1556"/>
    </location>
</feature>
<dbReference type="Proteomes" id="UP000824890">
    <property type="component" value="Unassembled WGS sequence"/>
</dbReference>
<gene>
    <name evidence="11" type="ORF">HID58_000564</name>
</gene>
<feature type="compositionally biased region" description="Basic and acidic residues" evidence="7">
    <location>
        <begin position="496"/>
        <end position="506"/>
    </location>
</feature>
<dbReference type="InterPro" id="IPR016197">
    <property type="entry name" value="Chromo-like_dom_sf"/>
</dbReference>
<feature type="region of interest" description="Disordered" evidence="7">
    <location>
        <begin position="496"/>
        <end position="524"/>
    </location>
</feature>
<dbReference type="Pfam" id="PF00271">
    <property type="entry name" value="Helicase_C"/>
    <property type="match status" value="1"/>
</dbReference>
<keyword evidence="3" id="KW-0547">Nucleotide-binding</keyword>
<feature type="domain" description="Chromo" evidence="8">
    <location>
        <begin position="138"/>
        <end position="197"/>
    </location>
</feature>
<comment type="caution">
    <text evidence="11">The sequence shown here is derived from an EMBL/GenBank/DDBJ whole genome shotgun (WGS) entry which is preliminary data.</text>
</comment>
<evidence type="ECO:0000256" key="2">
    <source>
        <dbReference type="ARBA" id="ARBA00022737"/>
    </source>
</evidence>
<evidence type="ECO:0000259" key="9">
    <source>
        <dbReference type="PROSITE" id="PS51192"/>
    </source>
</evidence>
<dbReference type="CDD" id="cd18793">
    <property type="entry name" value="SF2_C_SNF"/>
    <property type="match status" value="1"/>
</dbReference>
<feature type="compositionally biased region" description="Basic residues" evidence="7">
    <location>
        <begin position="805"/>
        <end position="815"/>
    </location>
</feature>
<dbReference type="EMBL" id="JAGKQM010000001">
    <property type="protein sequence ID" value="KAH0940927.1"/>
    <property type="molecule type" value="Genomic_DNA"/>
</dbReference>
<evidence type="ECO:0000256" key="6">
    <source>
        <dbReference type="ARBA" id="ARBA00023242"/>
    </source>
</evidence>
<dbReference type="PANTHER" id="PTHR45623:SF17">
    <property type="entry name" value="CHROMODOMAIN-HELICASE-DNA-BINDING PROTEIN 3-RELATED"/>
    <property type="match status" value="1"/>
</dbReference>
<dbReference type="InterPro" id="IPR000330">
    <property type="entry name" value="SNF2_N"/>
</dbReference>
<evidence type="ECO:0000256" key="4">
    <source>
        <dbReference type="ARBA" id="ARBA00022801"/>
    </source>
</evidence>
<reference evidence="11 12" key="1">
    <citation type="submission" date="2021-05" db="EMBL/GenBank/DDBJ databases">
        <title>Genome Assembly of Synthetic Allotetraploid Brassica napus Reveals Homoeologous Exchanges between Subgenomes.</title>
        <authorList>
            <person name="Davis J.T."/>
        </authorList>
    </citation>
    <scope>NUCLEOTIDE SEQUENCE [LARGE SCALE GENOMIC DNA]</scope>
    <source>
        <strain evidence="12">cv. Da-Ae</strain>
        <tissue evidence="11">Seedling</tissue>
    </source>
</reference>
<evidence type="ECO:0000256" key="7">
    <source>
        <dbReference type="SAM" id="MobiDB-lite"/>
    </source>
</evidence>
<dbReference type="SUPFAM" id="SSF54160">
    <property type="entry name" value="Chromo domain-like"/>
    <property type="match status" value="2"/>
</dbReference>
<dbReference type="SUPFAM" id="SSF52540">
    <property type="entry name" value="P-loop containing nucleoside triphosphate hydrolases"/>
    <property type="match status" value="3"/>
</dbReference>
<keyword evidence="5" id="KW-0067">ATP-binding</keyword>
<evidence type="ECO:0000256" key="5">
    <source>
        <dbReference type="ARBA" id="ARBA00022840"/>
    </source>
</evidence>
<dbReference type="InterPro" id="IPR009463">
    <property type="entry name" value="DUF1087"/>
</dbReference>
<dbReference type="Gene3D" id="2.40.50.40">
    <property type="match status" value="2"/>
</dbReference>
<dbReference type="CDD" id="cd18659">
    <property type="entry name" value="CD2_tandem"/>
    <property type="match status" value="2"/>
</dbReference>
<dbReference type="InterPro" id="IPR038718">
    <property type="entry name" value="SNF2-like_sf"/>
</dbReference>
<feature type="region of interest" description="Disordered" evidence="7">
    <location>
        <begin position="1"/>
        <end position="50"/>
    </location>
</feature>
<protein>
    <submittedName>
        <fullName evidence="11">Uncharacterized protein</fullName>
    </submittedName>
</protein>
<evidence type="ECO:0000256" key="1">
    <source>
        <dbReference type="ARBA" id="ARBA00004123"/>
    </source>
</evidence>
<feature type="region of interest" description="Disordered" evidence="7">
    <location>
        <begin position="804"/>
        <end position="825"/>
    </location>
</feature>
<keyword evidence="2" id="KW-0677">Repeat</keyword>
<dbReference type="Gene3D" id="3.40.50.10810">
    <property type="entry name" value="Tandem AAA-ATPase domain"/>
    <property type="match status" value="2"/>
</dbReference>
<keyword evidence="12" id="KW-1185">Reference proteome</keyword>
<dbReference type="Pfam" id="PF00176">
    <property type="entry name" value="SNF2-rel_dom"/>
    <property type="match status" value="2"/>
</dbReference>
<dbReference type="InterPro" id="IPR001650">
    <property type="entry name" value="Helicase_C-like"/>
</dbReference>
<evidence type="ECO:0000259" key="8">
    <source>
        <dbReference type="PROSITE" id="PS50013"/>
    </source>
</evidence>
<feature type="domain" description="Chromo" evidence="8">
    <location>
        <begin position="1280"/>
        <end position="1339"/>
    </location>
</feature>
<dbReference type="InterPro" id="IPR027417">
    <property type="entry name" value="P-loop_NTPase"/>
</dbReference>
<dbReference type="PROSITE" id="PS50013">
    <property type="entry name" value="CHROMO_2"/>
    <property type="match status" value="2"/>
</dbReference>
<dbReference type="SMART" id="SM01147">
    <property type="entry name" value="DUF1087"/>
    <property type="match status" value="1"/>
</dbReference>
<dbReference type="PROSITE" id="PS51194">
    <property type="entry name" value="HELICASE_CTER"/>
    <property type="match status" value="1"/>
</dbReference>
<dbReference type="Pfam" id="PF06465">
    <property type="entry name" value="DUF1087"/>
    <property type="match status" value="1"/>
</dbReference>
<evidence type="ECO:0000313" key="12">
    <source>
        <dbReference type="Proteomes" id="UP000824890"/>
    </source>
</evidence>
<keyword evidence="6" id="KW-0539">Nucleus</keyword>
<dbReference type="Pfam" id="PF00385">
    <property type="entry name" value="Chromo"/>
    <property type="match status" value="2"/>
</dbReference>
<comment type="subcellular location">
    <subcellularLocation>
        <location evidence="1">Nucleus</location>
    </subcellularLocation>
</comment>
<organism evidence="11 12">
    <name type="scientific">Brassica napus</name>
    <name type="common">Rape</name>
    <dbReference type="NCBI Taxonomy" id="3708"/>
    <lineage>
        <taxon>Eukaryota</taxon>
        <taxon>Viridiplantae</taxon>
        <taxon>Streptophyta</taxon>
        <taxon>Embryophyta</taxon>
        <taxon>Tracheophyta</taxon>
        <taxon>Spermatophyta</taxon>
        <taxon>Magnoliopsida</taxon>
        <taxon>eudicotyledons</taxon>
        <taxon>Gunneridae</taxon>
        <taxon>Pentapetalae</taxon>
        <taxon>rosids</taxon>
        <taxon>malvids</taxon>
        <taxon>Brassicales</taxon>
        <taxon>Brassicaceae</taxon>
        <taxon>Brassiceae</taxon>
        <taxon>Brassica</taxon>
    </lineage>
</organism>
<evidence type="ECO:0000256" key="3">
    <source>
        <dbReference type="ARBA" id="ARBA00022741"/>
    </source>
</evidence>
<dbReference type="PROSITE" id="PS51192">
    <property type="entry name" value="HELICASE_ATP_BIND_1"/>
    <property type="match status" value="2"/>
</dbReference>
<dbReference type="InterPro" id="IPR023780">
    <property type="entry name" value="Chromo_domain"/>
</dbReference>
<proteinExistence type="predicted"/>
<keyword evidence="4" id="KW-0378">Hydrolase</keyword>
<dbReference type="InterPro" id="IPR014001">
    <property type="entry name" value="Helicase_ATP-bd"/>
</dbReference>
<dbReference type="InterPro" id="IPR049730">
    <property type="entry name" value="SNF2/RAD54-like_C"/>
</dbReference>
<dbReference type="PANTHER" id="PTHR45623">
    <property type="entry name" value="CHROMODOMAIN-HELICASE-DNA-BINDING PROTEIN 3-RELATED-RELATED"/>
    <property type="match status" value="1"/>
</dbReference>
<dbReference type="SMART" id="SM00298">
    <property type="entry name" value="CHROMO"/>
    <property type="match status" value="4"/>
</dbReference>
<evidence type="ECO:0000313" key="11">
    <source>
        <dbReference type="EMBL" id="KAH0940927.1"/>
    </source>
</evidence>
<sequence>MIIMYTPSILCGSSDISPPTKSEKRRDGSDEDADFDLNKDPTPEQVEGLAEREAVTPLTEMEKILDCQMRPMASNDLNSSDNVVKQYLVKWKGVPAQEFQKAYKFNPRLVFRVIRFHSAMESMSKNGEDFVSIHPEWTTVDRVIDCRGEDGGKEYLVKFKELSYDECYWESESDISTFQNEIQRFKDINSGYRRDKYVGHERSHEDLKQFDHTPEFITGSLNPYQLSGLNFLRLTWSKRALAVLDDEMGIGKTIQSIAFLASLFEENLDPYLVVAPVSTLRNWEREFATWAPHMNVVMYCGNSQARTVIRDHEFYFPKGHNKMTGINGESKQERMKFDVILTSCEMINVDTEILKPIKWKCMIVDEGHRLKNKNSELFNSLKPYTSEHRVLVRKNLDDEAAVLEEAHAIENKSSTSNYLEDSLKDKYESQQVEELNVLGKRKRNHKQKFGEDALRYQEAEQTDGEAAGQGNQMAYWPYNRRNPDNELACLEANSAHEEPKPIDGEAARQGNQMAKRHYSRRTRDTSEPIPLIEGEGRYLKVLGFNELQRKKFIRTLERYGVGNYDWKEFVDPLKPRTYDEIKNYGILFLKHIVEDKDVNSPTFSDINPMISADGVPKEGLICHDLLAKIALMMLIQKKVKLMKNHPTIPVFSDGIIDRFPGLRFKRGIFSNDECDRILLRAVSKNGVGRWSVIVTDIEFGINQLVQIELNRPFTSFITANGNVKETQIIVTDHIKRRFLILKEAIINEFAEEYYYGQKPSSLIRAQQNGLLDEPKNLFSDKFRLLTERALHKFARKNISRSLRGYGKRRRRRRSNRTSASSRRSRSSFDDSALVSSGVQLSTALCSSLSCPILGENPWLPLAGPFAPCIKRSQGLGSSVYWSKSLILEPCLLLGFSYFNKSLLLPWNEDVVLSLKLFLPQFEDVVLVLKLFLPQFEDIVGSVSFIMKLYLPQYEDITLWCTSLLSRQWSSSQPSDFLKQGFVGSEFVAVSGGLFPKLSPALNGVGTRDSVSKMVLSDAETMPSIACLSAIFDAADLLTVMPLETLMSLLCEIVWNCQDAKVVFQALVGSALMVEALKLRSALLKAKELILLSFHLFSDSQVFIFTLRLGSVLNEIAGVLHDVRSLATLFNPLSFSCFPCFNNVQAVSLAKASLEDRRPLYTVDDSDDDDDFVQNKDQATEIVEGTVGREAVTPLTEMEKILDCQMRPTTSNDPDSSDSAAPKQVVVKQYLVKWKGVAEEEFQKAYKFIRRLRSKVIKFHSTMESMSNSGDDFVAIHPEWTTVDRIIDCRGEGEDKEYLVKFKELSYDECYWESESDISTFQNEIQRFKDINSGHRRDKYVDHERNHEDFKQFDHTPEFITGSLHPYQLEGLNFLRFTWSNRTHVILADEMGLGKTIQSIAFLASLFEENLAPYLVVAPLSTLRNWEREFATWAPHMNVVMYGGTSQARTVVRDHEFYFPKGHNKMIGISGESRQDRIKFDVILTSYEMINVDTEVLKPIKWKCMIVDEGHRLKNKNSKLFNSLKQYTSEHRILLTGTPLQNNLDELFVLMHFLDGEKFGSLEEFQEQYKDIDQEEQISRLHKMLSPHLLRRVKKDVLKDMPSKKELILRVDLSSKQKIIYKAIMTRNYKILAKRGAKISNVLMELRKACLHPYMVEGVESQIKDENEALKELLESSGKLQLLDQMMVKLKEQGHRVLIYSQFQHMLDLLEDYCAYKKWFYERIDGKVNGAERQARIDRFNAKNSNRFCFLLSTRAGGVGINLATADTVFIYDSDWNPYADLQAMARAHRIGQTEKVMIYRLISRGTIEEKIVQICKRKMLLEHLVVGKLKAPNLSQEELDDIIRYGSKELFAEENDEAGKFGKIHYDDAAIEKLLDRDHIDAEEDSVDDENENGFFKAFKKLGEDELAYLEASSDNEEDEQTEAEDELAYLEVSSDDCVASGQGNQIAYWPWTPASSAYEEAKPMDGEAARQGNQMAKRPYHRTRDTLEPIPLIEGEGRFLKVLGFNELQRKKFLTTLERYGVGNYDWKEFVDPLKPRTYDEIRSYGLRFLKHIVEDKDVNSPTFSDGVPKEGLKCKDVLARIASVMLVQKKVKHMEANPTNPVFSDRILHRFPGLRLRRAKFANEECDRILLSAVSKNGVGKWRALVNDIEFGIYELVRKELNIPPTSFINANGIVKDPDIIITDHMRRRFLILEEAIINEFAEDYYFGPKPSSLNRALKNGLLNQPIDFFSAKFRLLTERALHEFASKNISRNLSAIRTYVNVNMEDERVTEVIVLDD</sequence>
<dbReference type="InterPro" id="IPR009462">
    <property type="entry name" value="CHD_II_SANT-like"/>
</dbReference>
<dbReference type="SMART" id="SM00490">
    <property type="entry name" value="HELICc"/>
    <property type="match status" value="1"/>
</dbReference>